<feature type="transmembrane region" description="Helical" evidence="2">
    <location>
        <begin position="75"/>
        <end position="93"/>
    </location>
</feature>
<keyword evidence="2" id="KW-1133">Transmembrane helix</keyword>
<dbReference type="STRING" id="571915.CMUST_10480"/>
<dbReference type="PATRIC" id="fig|571915.4.peg.2230"/>
<accession>A0A0G3H5I3</accession>
<evidence type="ECO:0000256" key="2">
    <source>
        <dbReference type="SAM" id="Phobius"/>
    </source>
</evidence>
<reference evidence="4 5" key="1">
    <citation type="journal article" date="2015" name="Genome Announc.">
        <title>Complete Genome Sequence of the Type Strain Corynebacterium mustelae DSM 45274, Isolated from Various Tissues of a Male Ferret with Lethal Sepsis.</title>
        <authorList>
            <person name="Ruckert C."/>
            <person name="Eimer J."/>
            <person name="Winkler A."/>
            <person name="Tauch A."/>
        </authorList>
    </citation>
    <scope>NUCLEOTIDE SEQUENCE [LARGE SCALE GENOMIC DNA]</scope>
    <source>
        <strain evidence="4 5">DSM 45274</strain>
    </source>
</reference>
<dbReference type="KEGG" id="cmv:CMUST_10480"/>
<keyword evidence="2" id="KW-0472">Membrane</keyword>
<proteinExistence type="predicted"/>
<gene>
    <name evidence="4" type="ORF">CMUST_10480</name>
</gene>
<evidence type="ECO:0000256" key="3">
    <source>
        <dbReference type="SAM" id="SignalP"/>
    </source>
</evidence>
<evidence type="ECO:0000313" key="4">
    <source>
        <dbReference type="EMBL" id="AKK06412.1"/>
    </source>
</evidence>
<feature type="region of interest" description="Disordered" evidence="1">
    <location>
        <begin position="25"/>
        <end position="68"/>
    </location>
</feature>
<feature type="signal peptide" evidence="3">
    <location>
        <begin position="1"/>
        <end position="24"/>
    </location>
</feature>
<feature type="chain" id="PRO_5038507907" evidence="3">
    <location>
        <begin position="25"/>
        <end position="143"/>
    </location>
</feature>
<keyword evidence="5" id="KW-1185">Reference proteome</keyword>
<dbReference type="EMBL" id="CP011542">
    <property type="protein sequence ID" value="AKK06412.1"/>
    <property type="molecule type" value="Genomic_DNA"/>
</dbReference>
<dbReference type="RefSeq" id="WP_047262443.1">
    <property type="nucleotide sequence ID" value="NZ_CP011542.1"/>
</dbReference>
<name>A0A0G3H5I3_9CORY</name>
<evidence type="ECO:0000313" key="5">
    <source>
        <dbReference type="Proteomes" id="UP000035199"/>
    </source>
</evidence>
<dbReference type="AlphaFoldDB" id="A0A0G3H5I3"/>
<organism evidence="4 5">
    <name type="scientific">Corynebacterium mustelae</name>
    <dbReference type="NCBI Taxonomy" id="571915"/>
    <lineage>
        <taxon>Bacteria</taxon>
        <taxon>Bacillati</taxon>
        <taxon>Actinomycetota</taxon>
        <taxon>Actinomycetes</taxon>
        <taxon>Mycobacteriales</taxon>
        <taxon>Corynebacteriaceae</taxon>
        <taxon>Corynebacterium</taxon>
    </lineage>
</organism>
<keyword evidence="3" id="KW-0732">Signal</keyword>
<reference evidence="5" key="2">
    <citation type="submission" date="2015-05" db="EMBL/GenBank/DDBJ databases">
        <title>Complete genome sequence of Corynebacterium mustelae DSM 45274, isolated from various tissues of a male ferret with lethal sepsis.</title>
        <authorList>
            <person name="Ruckert C."/>
            <person name="Albersmeier A."/>
            <person name="Winkler A."/>
            <person name="Tauch A."/>
        </authorList>
    </citation>
    <scope>NUCLEOTIDE SEQUENCE [LARGE SCALE GENOMIC DNA]</scope>
    <source>
        <strain evidence="5">DSM 45274</strain>
    </source>
</reference>
<sequence>MKRTLIALVTATAVTFGTITPATSQETTATATADTPTTTATETAKPDSSSPKPPVTSTKSSDTGWSSSGSTPLDLLLLVGGIGTAVFTAFQIYRLGIKEFNRTIHEALSSGPGGAISQLISDRLSSETSSQNITHFKQTTGSS</sequence>
<dbReference type="Proteomes" id="UP000035199">
    <property type="component" value="Chromosome"/>
</dbReference>
<evidence type="ECO:0000256" key="1">
    <source>
        <dbReference type="SAM" id="MobiDB-lite"/>
    </source>
</evidence>
<keyword evidence="2" id="KW-0812">Transmembrane</keyword>
<protein>
    <submittedName>
        <fullName evidence="4">Uncharacterized protein</fullName>
    </submittedName>
</protein>